<sequence>MSALTIFLIIACHQNPATQPKTTLENRSDLASVDSTCQTISHDAGTITVCGQPERVVALDPHAMDLLLSLEVQPIGYAEVEVALLKSFNLGAPMQVKYLGDRMTQSPKFIGTRNQPSLEAILKLQPDLIVGEDATNYDALSRIAPTLLLAGTEANRWQKNIQTLAQVFEAQETAQAVIAAHNQKIAAVRATLAPVVAQKRALLLATDGFSFTAFHDKQDYAGNLLRNLGISLIAVGGLGDKRYPNLSLEVLPQLEADLIFVMTASNNTVDAERERWQQNAVLRSLCAYQNNQVYFVDYQLWSRIRGAIAADLIVDNVQELLNAEISHFSDRQQIR</sequence>
<keyword evidence="3" id="KW-0813">Transport</keyword>
<evidence type="ECO:0000313" key="7">
    <source>
        <dbReference type="Proteomes" id="UP000651156"/>
    </source>
</evidence>
<evidence type="ECO:0000256" key="4">
    <source>
        <dbReference type="ARBA" id="ARBA00022729"/>
    </source>
</evidence>
<evidence type="ECO:0000259" key="5">
    <source>
        <dbReference type="PROSITE" id="PS50983"/>
    </source>
</evidence>
<keyword evidence="4" id="KW-0732">Signal</keyword>
<dbReference type="PROSITE" id="PS50983">
    <property type="entry name" value="FE_B12_PBP"/>
    <property type="match status" value="1"/>
</dbReference>
<dbReference type="PANTHER" id="PTHR30532">
    <property type="entry name" value="IRON III DICITRATE-BINDING PERIPLASMIC PROTEIN"/>
    <property type="match status" value="1"/>
</dbReference>
<dbReference type="InterPro" id="IPR051313">
    <property type="entry name" value="Bact_iron-sidero_bind"/>
</dbReference>
<dbReference type="InterPro" id="IPR002491">
    <property type="entry name" value="ABC_transptr_periplasmic_BD"/>
</dbReference>
<reference evidence="6 7" key="1">
    <citation type="submission" date="2020-10" db="EMBL/GenBank/DDBJ databases">
        <authorList>
            <person name="Castelo-Branco R."/>
            <person name="Eusebio N."/>
            <person name="Adriana R."/>
            <person name="Vieira A."/>
            <person name="Brugerolle De Fraissinette N."/>
            <person name="Rezende De Castro R."/>
            <person name="Schneider M.P."/>
            <person name="Vasconcelos V."/>
            <person name="Leao P.N."/>
        </authorList>
    </citation>
    <scope>NUCLEOTIDE SEQUENCE [LARGE SCALE GENOMIC DNA]</scope>
    <source>
        <strain evidence="6 7">LEGE 06123</strain>
    </source>
</reference>
<dbReference type="PANTHER" id="PTHR30532:SF1">
    <property type="entry name" value="IRON(3+)-HYDROXAMATE-BINDING PROTEIN FHUD"/>
    <property type="match status" value="1"/>
</dbReference>
<gene>
    <name evidence="6" type="ORF">IQ230_22310</name>
</gene>
<dbReference type="RefSeq" id="WP_193934430.1">
    <property type="nucleotide sequence ID" value="NZ_CAWPMZ010000119.1"/>
</dbReference>
<comment type="similarity">
    <text evidence="2">Belongs to the bacterial solute-binding protein 8 family.</text>
</comment>
<evidence type="ECO:0000256" key="3">
    <source>
        <dbReference type="ARBA" id="ARBA00022448"/>
    </source>
</evidence>
<evidence type="ECO:0000313" key="6">
    <source>
        <dbReference type="EMBL" id="MBE9193033.1"/>
    </source>
</evidence>
<dbReference type="Proteomes" id="UP000651156">
    <property type="component" value="Unassembled WGS sequence"/>
</dbReference>
<dbReference type="CDD" id="cd01146">
    <property type="entry name" value="FhuD"/>
    <property type="match status" value="1"/>
</dbReference>
<accession>A0ABR9UYF7</accession>
<protein>
    <submittedName>
        <fullName evidence="6">Iron-siderophore ABC transporter substrate-binding protein</fullName>
    </submittedName>
</protein>
<dbReference type="Pfam" id="PF01497">
    <property type="entry name" value="Peripla_BP_2"/>
    <property type="match status" value="1"/>
</dbReference>
<evidence type="ECO:0000256" key="2">
    <source>
        <dbReference type="ARBA" id="ARBA00008814"/>
    </source>
</evidence>
<organism evidence="6 7">
    <name type="scientific">Gloeocapsopsis crepidinum LEGE 06123</name>
    <dbReference type="NCBI Taxonomy" id="588587"/>
    <lineage>
        <taxon>Bacteria</taxon>
        <taxon>Bacillati</taxon>
        <taxon>Cyanobacteriota</taxon>
        <taxon>Cyanophyceae</taxon>
        <taxon>Oscillatoriophycideae</taxon>
        <taxon>Chroococcales</taxon>
        <taxon>Chroococcaceae</taxon>
        <taxon>Gloeocapsopsis</taxon>
    </lineage>
</organism>
<keyword evidence="7" id="KW-1185">Reference proteome</keyword>
<dbReference type="SUPFAM" id="SSF53807">
    <property type="entry name" value="Helical backbone' metal receptor"/>
    <property type="match status" value="1"/>
</dbReference>
<comment type="caution">
    <text evidence="6">The sequence shown here is derived from an EMBL/GenBank/DDBJ whole genome shotgun (WGS) entry which is preliminary data.</text>
</comment>
<evidence type="ECO:0000256" key="1">
    <source>
        <dbReference type="ARBA" id="ARBA00004196"/>
    </source>
</evidence>
<comment type="subcellular location">
    <subcellularLocation>
        <location evidence="1">Cell envelope</location>
    </subcellularLocation>
</comment>
<name>A0ABR9UYF7_9CHRO</name>
<feature type="domain" description="Fe/B12 periplasmic-binding" evidence="5">
    <location>
        <begin position="55"/>
        <end position="325"/>
    </location>
</feature>
<dbReference type="EMBL" id="JADEWN010000074">
    <property type="protein sequence ID" value="MBE9193033.1"/>
    <property type="molecule type" value="Genomic_DNA"/>
</dbReference>
<dbReference type="Gene3D" id="3.40.50.1980">
    <property type="entry name" value="Nitrogenase molybdenum iron protein domain"/>
    <property type="match status" value="2"/>
</dbReference>
<proteinExistence type="inferred from homology"/>